<evidence type="ECO:0000313" key="2">
    <source>
        <dbReference type="Proteomes" id="UP000267164"/>
    </source>
</evidence>
<organism evidence="1 2">
    <name type="scientific">Nocardia yunnanensis</name>
    <dbReference type="NCBI Taxonomy" id="2382165"/>
    <lineage>
        <taxon>Bacteria</taxon>
        <taxon>Bacillati</taxon>
        <taxon>Actinomycetota</taxon>
        <taxon>Actinomycetes</taxon>
        <taxon>Mycobacteriales</taxon>
        <taxon>Nocardiaceae</taxon>
        <taxon>Nocardia</taxon>
    </lineage>
</organism>
<sequence length="228" mass="24967">MAAAACWGGDQAVLVGFSALALHWVGWFAEEPAEIVAPGTTRAPNGIVARQYDLLPDEVWEVGRLRVFSAARTGYDLARGVEFEKAVVAVDALCHATRLDPAAIVDRCAEHPGARGIRALQKVISYVDAGAESPQETRTRLLLMRAGFPRPTTQIPVYRPDGRFVARLDMGWPQWKVAVEYDGAQHWTDRSQYTKDIDRHADLHTLGWTLIRAAAPTSTPAPSPSSPE</sequence>
<proteinExistence type="predicted"/>
<dbReference type="SUPFAM" id="SSF52980">
    <property type="entry name" value="Restriction endonuclease-like"/>
    <property type="match status" value="1"/>
</dbReference>
<keyword evidence="2" id="KW-1185">Reference proteome</keyword>
<evidence type="ECO:0000313" key="1">
    <source>
        <dbReference type="EMBL" id="AYF76441.1"/>
    </source>
</evidence>
<dbReference type="InterPro" id="IPR011335">
    <property type="entry name" value="Restrct_endonuc-II-like"/>
</dbReference>
<name>A0A386ZFQ7_9NOCA</name>
<protein>
    <recommendedName>
        <fullName evidence="3">DUF559 domain-containing protein</fullName>
    </recommendedName>
</protein>
<dbReference type="KEGG" id="nyu:D7D52_24405"/>
<dbReference type="Proteomes" id="UP000267164">
    <property type="component" value="Chromosome"/>
</dbReference>
<dbReference type="OrthoDB" id="3173471at2"/>
<gene>
    <name evidence="1" type="ORF">D7D52_24405</name>
</gene>
<accession>A0A386ZFQ7</accession>
<reference evidence="1 2" key="1">
    <citation type="submission" date="2018-09" db="EMBL/GenBank/DDBJ databases">
        <title>Nocardia yunnanensis sp. nov., an actinomycete isolated from a soil sample.</title>
        <authorList>
            <person name="Zhang J."/>
        </authorList>
    </citation>
    <scope>NUCLEOTIDE SEQUENCE [LARGE SCALE GENOMIC DNA]</scope>
    <source>
        <strain evidence="1 2">CFHS0054</strain>
    </source>
</reference>
<evidence type="ECO:0008006" key="3">
    <source>
        <dbReference type="Google" id="ProtNLM"/>
    </source>
</evidence>
<dbReference type="EMBL" id="CP032568">
    <property type="protein sequence ID" value="AYF76441.1"/>
    <property type="molecule type" value="Genomic_DNA"/>
</dbReference>
<dbReference type="Gene3D" id="3.40.960.10">
    <property type="entry name" value="VSR Endonuclease"/>
    <property type="match status" value="1"/>
</dbReference>
<dbReference type="AlphaFoldDB" id="A0A386ZFQ7"/>